<dbReference type="InterPro" id="IPR057135">
    <property type="entry name" value="At4g27190-like_LRR"/>
</dbReference>
<dbReference type="InterPro" id="IPR044810">
    <property type="entry name" value="WRKY_plant"/>
</dbReference>
<dbReference type="SMART" id="SM00774">
    <property type="entry name" value="WRKY"/>
    <property type="match status" value="2"/>
</dbReference>
<evidence type="ECO:0000259" key="12">
    <source>
        <dbReference type="PROSITE" id="PS50811"/>
    </source>
</evidence>
<name>A0AAD5BYE8_AMBAR</name>
<dbReference type="SUPFAM" id="SSF118290">
    <property type="entry name" value="WRKY DNA-binding domain"/>
    <property type="match status" value="2"/>
</dbReference>
<evidence type="ECO:0000256" key="9">
    <source>
        <dbReference type="PROSITE-ProRule" id="PRU00723"/>
    </source>
</evidence>
<dbReference type="SUPFAM" id="SSF52058">
    <property type="entry name" value="L domain-like"/>
    <property type="match status" value="1"/>
</dbReference>
<evidence type="ECO:0000313" key="13">
    <source>
        <dbReference type="EMBL" id="KAI7731519.1"/>
    </source>
</evidence>
<dbReference type="PROSITE" id="PS50103">
    <property type="entry name" value="ZF_C3H1"/>
    <property type="match status" value="1"/>
</dbReference>
<dbReference type="Pfam" id="PF00642">
    <property type="entry name" value="zf-CCCH"/>
    <property type="match status" value="1"/>
</dbReference>
<evidence type="ECO:0000256" key="4">
    <source>
        <dbReference type="ARBA" id="ARBA00022833"/>
    </source>
</evidence>
<dbReference type="GO" id="GO:0008270">
    <property type="term" value="F:zinc ion binding"/>
    <property type="evidence" value="ECO:0007669"/>
    <property type="project" value="UniProtKB-KW"/>
</dbReference>
<keyword evidence="7" id="KW-0804">Transcription</keyword>
<evidence type="ECO:0000313" key="14">
    <source>
        <dbReference type="Proteomes" id="UP001206925"/>
    </source>
</evidence>
<dbReference type="Gene3D" id="3.80.10.10">
    <property type="entry name" value="Ribonuclease Inhibitor"/>
    <property type="match status" value="1"/>
</dbReference>
<evidence type="ECO:0000256" key="3">
    <source>
        <dbReference type="ARBA" id="ARBA00022771"/>
    </source>
</evidence>
<evidence type="ECO:0000256" key="1">
    <source>
        <dbReference type="ARBA" id="ARBA00004123"/>
    </source>
</evidence>
<keyword evidence="8" id="KW-0539">Nucleus</keyword>
<sequence length="780" mass="88712">MMELVRDARALYLRRHWTIENLSRFDLRRLKYCLLMECNEMQTLVDQEDSYKHKIKSTSQSEDDRLGSLQYLSVHFLKRLQRISKGPIGRNSLSCLRILALHTCPELTSVFTECLLNNLQSLTEIIVEDCPKVNCLVDLEEGAPSSNSTFLPNLRRVSLLHLPELVSVSGGVCIAPQLDTLLVFNCMKLDYLSYTEIPRATMAIKGEIEWWDALKYGKSTWENVFVQLKRDESLMDLLAEDTNSLKHFVELKMVPSPACYRRKHKMEVSRRIEVKETPDDDGYIWRKYGQKDILGSKYPRSYYRCNFSKTHACCAKKQVQRRCTEEPCVFEVVYRGKHTCPEILSNNYNMGLILCYAFVSRKFCVVKSGSTLQVNQSLSKDTKEDREHVDQLQVVQKEDLSNESEKTSTLKIFNGNNGTRSQYAETAFRMWEPPSPISGKPDNKDTQCMFKAPNQKLASTKKKSSSADIAESIQQMKRAPHDVRKCLQNGTLRSKYSSIITSSHQVKVNKGIQVEEALDDGYIWRKYGEKSVCGSKYPRCSTRGCSAKKHVHRSTEDPSVFEVSYSGKHTCHTVLSNIHSSTATESTCATFRTRDSSTATKSVSVNIDSHFGVSKLPQVLDSNKKMSGGAGIQRWKQHTKEIQFPPLKSQLPSSYEQNVKKETMGDRVTELQHIFSPFGKSVFQARPGEPECQYYMTTGDCKFGASCKFHHPPDWAVSTDNCVLSPIGLPLRPDPKLDLRKQWLCLVPVSSTFPFTNQPTTDFSSHTFGEPPDESDAYKA</sequence>
<dbReference type="GO" id="GO:0005634">
    <property type="term" value="C:nucleus"/>
    <property type="evidence" value="ECO:0007669"/>
    <property type="project" value="UniProtKB-SubCell"/>
</dbReference>
<evidence type="ECO:0000256" key="8">
    <source>
        <dbReference type="ARBA" id="ARBA00023242"/>
    </source>
</evidence>
<keyword evidence="4 9" id="KW-0862">Zinc</keyword>
<accession>A0AAD5BYE8</accession>
<protein>
    <submittedName>
        <fullName evidence="13">Uncharacterized protein</fullName>
    </submittedName>
</protein>
<dbReference type="InterPro" id="IPR003657">
    <property type="entry name" value="WRKY_dom"/>
</dbReference>
<dbReference type="GO" id="GO:0000976">
    <property type="term" value="F:transcription cis-regulatory region binding"/>
    <property type="evidence" value="ECO:0007669"/>
    <property type="project" value="TreeGrafter"/>
</dbReference>
<feature type="compositionally biased region" description="Acidic residues" evidence="10">
    <location>
        <begin position="771"/>
        <end position="780"/>
    </location>
</feature>
<dbReference type="InterPro" id="IPR032675">
    <property type="entry name" value="LRR_dom_sf"/>
</dbReference>
<dbReference type="PANTHER" id="PTHR32096:SF146">
    <property type="entry name" value="WRKY TRANSCRIPTION FACTOR 19-RELATED"/>
    <property type="match status" value="1"/>
</dbReference>
<evidence type="ECO:0000256" key="5">
    <source>
        <dbReference type="ARBA" id="ARBA00023015"/>
    </source>
</evidence>
<dbReference type="AlphaFoldDB" id="A0AAD5BYE8"/>
<dbReference type="InterPro" id="IPR000571">
    <property type="entry name" value="Znf_CCCH"/>
</dbReference>
<dbReference type="InterPro" id="IPR036855">
    <property type="entry name" value="Znf_CCCH_sf"/>
</dbReference>
<dbReference type="GO" id="GO:0003700">
    <property type="term" value="F:DNA-binding transcription factor activity"/>
    <property type="evidence" value="ECO:0007669"/>
    <property type="project" value="InterPro"/>
</dbReference>
<dbReference type="Gene3D" id="4.10.1000.10">
    <property type="entry name" value="Zinc finger, CCCH-type"/>
    <property type="match status" value="1"/>
</dbReference>
<dbReference type="PANTHER" id="PTHR32096">
    <property type="entry name" value="WRKY TRANSCRIPTION FACTOR 30-RELATED-RELATED"/>
    <property type="match status" value="1"/>
</dbReference>
<dbReference type="EMBL" id="JAMZMK010010439">
    <property type="protein sequence ID" value="KAI7731519.1"/>
    <property type="molecule type" value="Genomic_DNA"/>
</dbReference>
<feature type="domain" description="WRKY" evidence="12">
    <location>
        <begin position="513"/>
        <end position="569"/>
    </location>
</feature>
<feature type="domain" description="C3H1-type" evidence="11">
    <location>
        <begin position="686"/>
        <end position="714"/>
    </location>
</feature>
<dbReference type="SUPFAM" id="SSF90229">
    <property type="entry name" value="CCCH zinc finger"/>
    <property type="match status" value="1"/>
</dbReference>
<feature type="domain" description="WRKY" evidence="12">
    <location>
        <begin position="274"/>
        <end position="343"/>
    </location>
</feature>
<evidence type="ECO:0000259" key="11">
    <source>
        <dbReference type="PROSITE" id="PS50103"/>
    </source>
</evidence>
<keyword evidence="2 9" id="KW-0479">Metal-binding</keyword>
<evidence type="ECO:0000256" key="7">
    <source>
        <dbReference type="ARBA" id="ARBA00023163"/>
    </source>
</evidence>
<feature type="region of interest" description="Disordered" evidence="10">
    <location>
        <begin position="761"/>
        <end position="780"/>
    </location>
</feature>
<dbReference type="Pfam" id="PF03106">
    <property type="entry name" value="WRKY"/>
    <property type="match status" value="2"/>
</dbReference>
<evidence type="ECO:0000256" key="10">
    <source>
        <dbReference type="SAM" id="MobiDB-lite"/>
    </source>
</evidence>
<dbReference type="SMART" id="SM00356">
    <property type="entry name" value="ZnF_C3H1"/>
    <property type="match status" value="1"/>
</dbReference>
<comment type="subcellular location">
    <subcellularLocation>
        <location evidence="1">Nucleus</location>
    </subcellularLocation>
</comment>
<organism evidence="13 14">
    <name type="scientific">Ambrosia artemisiifolia</name>
    <name type="common">Common ragweed</name>
    <dbReference type="NCBI Taxonomy" id="4212"/>
    <lineage>
        <taxon>Eukaryota</taxon>
        <taxon>Viridiplantae</taxon>
        <taxon>Streptophyta</taxon>
        <taxon>Embryophyta</taxon>
        <taxon>Tracheophyta</taxon>
        <taxon>Spermatophyta</taxon>
        <taxon>Magnoliopsida</taxon>
        <taxon>eudicotyledons</taxon>
        <taxon>Gunneridae</taxon>
        <taxon>Pentapetalae</taxon>
        <taxon>asterids</taxon>
        <taxon>campanulids</taxon>
        <taxon>Asterales</taxon>
        <taxon>Asteraceae</taxon>
        <taxon>Asteroideae</taxon>
        <taxon>Heliantheae alliance</taxon>
        <taxon>Heliantheae</taxon>
        <taxon>Ambrosia</taxon>
    </lineage>
</organism>
<comment type="caution">
    <text evidence="13">The sequence shown here is derived from an EMBL/GenBank/DDBJ whole genome shotgun (WGS) entry which is preliminary data.</text>
</comment>
<keyword evidence="5" id="KW-0805">Transcription regulation</keyword>
<evidence type="ECO:0000256" key="2">
    <source>
        <dbReference type="ARBA" id="ARBA00022723"/>
    </source>
</evidence>
<dbReference type="PROSITE" id="PS50811">
    <property type="entry name" value="WRKY"/>
    <property type="match status" value="2"/>
</dbReference>
<keyword evidence="3 9" id="KW-0863">Zinc-finger</keyword>
<keyword evidence="14" id="KW-1185">Reference proteome</keyword>
<reference evidence="13" key="1">
    <citation type="submission" date="2022-06" db="EMBL/GenBank/DDBJ databases">
        <title>Uncovering the hologenomic basis of an extraordinary plant invasion.</title>
        <authorList>
            <person name="Bieker V.C."/>
            <person name="Martin M.D."/>
            <person name="Gilbert T."/>
            <person name="Hodgins K."/>
            <person name="Battlay P."/>
            <person name="Petersen B."/>
            <person name="Wilson J."/>
        </authorList>
    </citation>
    <scope>NUCLEOTIDE SEQUENCE</scope>
    <source>
        <strain evidence="13">AA19_3_7</strain>
        <tissue evidence="13">Leaf</tissue>
    </source>
</reference>
<dbReference type="InterPro" id="IPR036576">
    <property type="entry name" value="WRKY_dom_sf"/>
</dbReference>
<gene>
    <name evidence="13" type="ORF">M8C21_014783</name>
</gene>
<dbReference type="Proteomes" id="UP001206925">
    <property type="component" value="Unassembled WGS sequence"/>
</dbReference>
<proteinExistence type="predicted"/>
<keyword evidence="6" id="KW-0238">DNA-binding</keyword>
<evidence type="ECO:0000256" key="6">
    <source>
        <dbReference type="ARBA" id="ARBA00023125"/>
    </source>
</evidence>
<dbReference type="Pfam" id="PF23247">
    <property type="entry name" value="LRR_RPS2"/>
    <property type="match status" value="1"/>
</dbReference>
<feature type="zinc finger region" description="C3H1-type" evidence="9">
    <location>
        <begin position="686"/>
        <end position="714"/>
    </location>
</feature>
<dbReference type="Gene3D" id="2.20.25.80">
    <property type="entry name" value="WRKY domain"/>
    <property type="match status" value="2"/>
</dbReference>